<proteinExistence type="predicted"/>
<keyword evidence="4" id="KW-1185">Reference proteome</keyword>
<dbReference type="EMBL" id="FUWV01000001">
    <property type="protein sequence ID" value="SJZ38898.1"/>
    <property type="molecule type" value="Genomic_DNA"/>
</dbReference>
<dbReference type="SUPFAM" id="SSF51261">
    <property type="entry name" value="Duplicated hybrid motif"/>
    <property type="match status" value="1"/>
</dbReference>
<accession>A0A1T4K8X6</accession>
<dbReference type="InterPro" id="IPR050570">
    <property type="entry name" value="Cell_wall_metabolism_enzyme"/>
</dbReference>
<gene>
    <name evidence="3" type="ORF">SAMN02745973_00428</name>
</gene>
<keyword evidence="1" id="KW-0472">Membrane</keyword>
<reference evidence="3 4" key="1">
    <citation type="submission" date="2017-02" db="EMBL/GenBank/DDBJ databases">
        <authorList>
            <person name="Peterson S.W."/>
        </authorList>
    </citation>
    <scope>NUCLEOTIDE SEQUENCE [LARGE SCALE GENOMIC DNA]</scope>
    <source>
        <strain evidence="3 4">DSM 15102</strain>
    </source>
</reference>
<dbReference type="GO" id="GO:0004222">
    <property type="term" value="F:metalloendopeptidase activity"/>
    <property type="evidence" value="ECO:0007669"/>
    <property type="project" value="TreeGrafter"/>
</dbReference>
<keyword evidence="1" id="KW-0812">Transmembrane</keyword>
<name>A0A1T4K8X6_9FIRM</name>
<evidence type="ECO:0000313" key="4">
    <source>
        <dbReference type="Proteomes" id="UP000196365"/>
    </source>
</evidence>
<dbReference type="OrthoDB" id="9809488at2"/>
<evidence type="ECO:0000313" key="3">
    <source>
        <dbReference type="EMBL" id="SJZ38898.1"/>
    </source>
</evidence>
<feature type="transmembrane region" description="Helical" evidence="1">
    <location>
        <begin position="50"/>
        <end position="69"/>
    </location>
</feature>
<sequence>MEENKYNSKNTRIRLEPKLRSSVKREEDLFPDEDLEVRLLNREKFIKKNIVRLILCTSLFAVIYAANALPFSTTRKITQGVKWAMNYEIDFNEEIPNDNAVITTISNQIQEWTGIQRKGIQKKDTDTKYLPPVEGTVTSPFGDKIHPIFKTEIEARGIEISTKSSSDIQAIDQGKIVSIQKSVDGGKKITIQHNNSMKSIYEGCYESSLRIDEQIQRGDIIGKTKTVEKGHSSILYFELWKGDQAVDPLDYMDLKVDTAN</sequence>
<dbReference type="CDD" id="cd12797">
    <property type="entry name" value="M23_peptidase"/>
    <property type="match status" value="1"/>
</dbReference>
<keyword evidence="1" id="KW-1133">Transmembrane helix</keyword>
<dbReference type="PANTHER" id="PTHR21666:SF270">
    <property type="entry name" value="MUREIN HYDROLASE ACTIVATOR ENVC"/>
    <property type="match status" value="1"/>
</dbReference>
<dbReference type="InterPro" id="IPR011055">
    <property type="entry name" value="Dup_hybrid_motif"/>
</dbReference>
<dbReference type="Gene3D" id="2.70.70.10">
    <property type="entry name" value="Glucose Permease (Domain IIA)"/>
    <property type="match status" value="1"/>
</dbReference>
<evidence type="ECO:0000256" key="1">
    <source>
        <dbReference type="SAM" id="Phobius"/>
    </source>
</evidence>
<protein>
    <submittedName>
        <fullName evidence="3">Peptidase family M23</fullName>
    </submittedName>
</protein>
<feature type="domain" description="M23ase beta-sheet core" evidence="2">
    <location>
        <begin position="156"/>
        <end position="248"/>
    </location>
</feature>
<evidence type="ECO:0000259" key="2">
    <source>
        <dbReference type="Pfam" id="PF01551"/>
    </source>
</evidence>
<dbReference type="RefSeq" id="WP_087677862.1">
    <property type="nucleotide sequence ID" value="NZ_FUWV01000001.1"/>
</dbReference>
<dbReference type="Proteomes" id="UP000196365">
    <property type="component" value="Unassembled WGS sequence"/>
</dbReference>
<organism evidence="3 4">
    <name type="scientific">Garciella nitratireducens DSM 15102</name>
    <dbReference type="NCBI Taxonomy" id="1121911"/>
    <lineage>
        <taxon>Bacteria</taxon>
        <taxon>Bacillati</taxon>
        <taxon>Bacillota</taxon>
        <taxon>Clostridia</taxon>
        <taxon>Eubacteriales</taxon>
        <taxon>Eubacteriaceae</taxon>
        <taxon>Garciella</taxon>
    </lineage>
</organism>
<dbReference type="AlphaFoldDB" id="A0A1T4K8X6"/>
<dbReference type="PANTHER" id="PTHR21666">
    <property type="entry name" value="PEPTIDASE-RELATED"/>
    <property type="match status" value="1"/>
</dbReference>
<dbReference type="Pfam" id="PF01551">
    <property type="entry name" value="Peptidase_M23"/>
    <property type="match status" value="1"/>
</dbReference>
<dbReference type="InterPro" id="IPR016047">
    <property type="entry name" value="M23ase_b-sheet_dom"/>
</dbReference>